<keyword evidence="1" id="KW-0732">Signal</keyword>
<feature type="signal peptide" evidence="1">
    <location>
        <begin position="1"/>
        <end position="30"/>
    </location>
</feature>
<dbReference type="Proteomes" id="UP001476798">
    <property type="component" value="Unassembled WGS sequence"/>
</dbReference>
<evidence type="ECO:0000313" key="2">
    <source>
        <dbReference type="EMBL" id="MEQ2173644.1"/>
    </source>
</evidence>
<sequence length="68" mass="7096">MRLTSGSPQPILPAFLALALAAFLPQLSSGAAPFPQDLEPISIVGRESKFTICCVAMVNLVAGVIVKE</sequence>
<evidence type="ECO:0000313" key="3">
    <source>
        <dbReference type="Proteomes" id="UP001476798"/>
    </source>
</evidence>
<feature type="non-terminal residue" evidence="2">
    <location>
        <position position="68"/>
    </location>
</feature>
<evidence type="ECO:0000256" key="1">
    <source>
        <dbReference type="SAM" id="SignalP"/>
    </source>
</evidence>
<proteinExistence type="predicted"/>
<reference evidence="2 3" key="1">
    <citation type="submission" date="2021-06" db="EMBL/GenBank/DDBJ databases">
        <authorList>
            <person name="Palmer J.M."/>
        </authorList>
    </citation>
    <scope>NUCLEOTIDE SEQUENCE [LARGE SCALE GENOMIC DNA]</scope>
    <source>
        <strain evidence="2 3">GA_2019</strain>
        <tissue evidence="2">Muscle</tissue>
    </source>
</reference>
<gene>
    <name evidence="2" type="ORF">GOODEAATRI_034216</name>
</gene>
<feature type="chain" id="PRO_5047457661" evidence="1">
    <location>
        <begin position="31"/>
        <end position="68"/>
    </location>
</feature>
<dbReference type="EMBL" id="JAHRIO010048232">
    <property type="protein sequence ID" value="MEQ2173644.1"/>
    <property type="molecule type" value="Genomic_DNA"/>
</dbReference>
<name>A0ABV0NQH1_9TELE</name>
<organism evidence="2 3">
    <name type="scientific">Goodea atripinnis</name>
    <dbReference type="NCBI Taxonomy" id="208336"/>
    <lineage>
        <taxon>Eukaryota</taxon>
        <taxon>Metazoa</taxon>
        <taxon>Chordata</taxon>
        <taxon>Craniata</taxon>
        <taxon>Vertebrata</taxon>
        <taxon>Euteleostomi</taxon>
        <taxon>Actinopterygii</taxon>
        <taxon>Neopterygii</taxon>
        <taxon>Teleostei</taxon>
        <taxon>Neoteleostei</taxon>
        <taxon>Acanthomorphata</taxon>
        <taxon>Ovalentaria</taxon>
        <taxon>Atherinomorphae</taxon>
        <taxon>Cyprinodontiformes</taxon>
        <taxon>Goodeidae</taxon>
        <taxon>Goodea</taxon>
    </lineage>
</organism>
<comment type="caution">
    <text evidence="2">The sequence shown here is derived from an EMBL/GenBank/DDBJ whole genome shotgun (WGS) entry which is preliminary data.</text>
</comment>
<protein>
    <submittedName>
        <fullName evidence="2">Uncharacterized protein</fullName>
    </submittedName>
</protein>
<keyword evidence="3" id="KW-1185">Reference proteome</keyword>
<accession>A0ABV0NQH1</accession>